<proteinExistence type="predicted"/>
<reference evidence="1 2" key="1">
    <citation type="submission" date="2010-08" db="EMBL/GenBank/DDBJ databases">
        <authorList>
            <person name="Durkin A.S."/>
            <person name="Madupu R."/>
            <person name="Torralba M."/>
            <person name="Gillis M."/>
            <person name="Methe B."/>
            <person name="Sutton G."/>
            <person name="Nelson K.E."/>
        </authorList>
    </citation>
    <scope>NUCLEOTIDE SEQUENCE [LARGE SCALE GENOMIC DNA]</scope>
    <source>
        <strain evidence="1 2">FB035-09AN</strain>
    </source>
</reference>
<organism evidence="1 2">
    <name type="scientific">Prevotella disiens FB035-09AN</name>
    <dbReference type="NCBI Taxonomy" id="866771"/>
    <lineage>
        <taxon>Bacteria</taxon>
        <taxon>Pseudomonadati</taxon>
        <taxon>Bacteroidota</taxon>
        <taxon>Bacteroidia</taxon>
        <taxon>Bacteroidales</taxon>
        <taxon>Prevotellaceae</taxon>
        <taxon>Prevotella</taxon>
    </lineage>
</organism>
<dbReference type="AlphaFoldDB" id="E1KN92"/>
<protein>
    <submittedName>
        <fullName evidence="1">Uncharacterized protein</fullName>
    </submittedName>
</protein>
<sequence length="47" mass="5287">MLPVAVLLGCKSKPSKALLQGMRKSRETLGEQENKQRKYVSIIAVMR</sequence>
<name>E1KN92_9BACT</name>
<accession>E1KN92</accession>
<gene>
    <name evidence="1" type="ORF">HMPREF9296_1947</name>
</gene>
<dbReference type="EMBL" id="AEDO01000009">
    <property type="protein sequence ID" value="EFL47216.1"/>
    <property type="molecule type" value="Genomic_DNA"/>
</dbReference>
<evidence type="ECO:0000313" key="1">
    <source>
        <dbReference type="EMBL" id="EFL47216.1"/>
    </source>
</evidence>
<dbReference type="Proteomes" id="UP000003610">
    <property type="component" value="Unassembled WGS sequence"/>
</dbReference>
<evidence type="ECO:0000313" key="2">
    <source>
        <dbReference type="Proteomes" id="UP000003610"/>
    </source>
</evidence>
<dbReference type="STRING" id="866771.HMPREF9296_1947"/>
<comment type="caution">
    <text evidence="1">The sequence shown here is derived from an EMBL/GenBank/DDBJ whole genome shotgun (WGS) entry which is preliminary data.</text>
</comment>